<dbReference type="STRING" id="146020.RMCB_3640"/>
<reference evidence="8" key="1">
    <citation type="journal article" date="2016" name="Genome Announc.">
        <title>Draft Genome Sequences of Five Rapidly Growing Mycobacterium Species, M. thermoresistibile, M. fortuitum subsp. acetamidolyticum, M. canariasense, M. brisbanense, and M. novocastrense.</title>
        <authorList>
            <person name="Katahira K."/>
            <person name="Ogura Y."/>
            <person name="Gotoh Y."/>
            <person name="Hayashi T."/>
        </authorList>
    </citation>
    <scope>NUCLEOTIDE SEQUENCE [LARGE SCALE GENOMIC DNA]</scope>
    <source>
        <strain evidence="8">JCM15654</strain>
    </source>
</reference>
<evidence type="ECO:0000256" key="2">
    <source>
        <dbReference type="ARBA" id="ARBA00022448"/>
    </source>
</evidence>
<dbReference type="Gene3D" id="1.20.1740.10">
    <property type="entry name" value="Amino acid/polyamine transporter I"/>
    <property type="match status" value="1"/>
</dbReference>
<organism evidence="7 8">
    <name type="scientific">Mycolicibacterium brisbanense</name>
    <dbReference type="NCBI Taxonomy" id="146020"/>
    <lineage>
        <taxon>Bacteria</taxon>
        <taxon>Bacillati</taxon>
        <taxon>Actinomycetota</taxon>
        <taxon>Actinomycetes</taxon>
        <taxon>Mycobacteriales</taxon>
        <taxon>Mycobacteriaceae</taxon>
        <taxon>Mycolicibacterium</taxon>
    </lineage>
</organism>
<feature type="transmembrane region" description="Helical" evidence="6">
    <location>
        <begin position="392"/>
        <end position="415"/>
    </location>
</feature>
<gene>
    <name evidence="7" type="ORF">RMCB_3640</name>
</gene>
<dbReference type="GO" id="GO:0022857">
    <property type="term" value="F:transmembrane transporter activity"/>
    <property type="evidence" value="ECO:0007669"/>
    <property type="project" value="InterPro"/>
</dbReference>
<keyword evidence="8" id="KW-1185">Reference proteome</keyword>
<feature type="transmembrane region" description="Helical" evidence="6">
    <location>
        <begin position="116"/>
        <end position="139"/>
    </location>
</feature>
<sequence>MTHSTDLPDKAHRELPHGAQAADEFCEDCGYEPQLKRSLGTFQVFAISFAFISVAVGVFGTYDDVLQNAGPVGIWLWVIVAIGQTLVALVIAQFAARIPLSGSSYQWGSRLANPKVGWWFGWFNFCTLTAGVVAIDNALAKDALMPMLGMASDERTARIITVVMLIIQAAIAIGSTHLVAMINTSAVGLELALVVVLVIALFVAVAISGKGSISNLTSRGITEGAPNYFAIGGGLMLATVLGLTTLVGFDAAANLAEEAKDPYRSVPKAVVGSVVAAAVLGLLFLVALTVAIDDMPRISASDSPVVEIMHDQLGTVMEKLLLVAIVFAFFGAGMVTMATGSRIVYAMARDSRFPGHKVMRRVDARTHTPIPATVLIVVLGIILMLALPGDSLLQLITTGTIIGPSLYGATIILYLSVRKRLDRVDGAFDLGRYEMPVAISALIWSGIAVFIMVTPTSAHVPIVIVLGLTLLGGLYFLKLWKFNRIVLDTEPGKVDVFKH</sequence>
<accession>A0A100W0T5</accession>
<dbReference type="PANTHER" id="PTHR45649">
    <property type="entry name" value="AMINO-ACID PERMEASE BAT1"/>
    <property type="match status" value="1"/>
</dbReference>
<evidence type="ECO:0000256" key="5">
    <source>
        <dbReference type="ARBA" id="ARBA00023136"/>
    </source>
</evidence>
<evidence type="ECO:0000256" key="4">
    <source>
        <dbReference type="ARBA" id="ARBA00022989"/>
    </source>
</evidence>
<protein>
    <submittedName>
        <fullName evidence="7">Amino acid transporter</fullName>
    </submittedName>
</protein>
<dbReference type="RefSeq" id="WP_062829915.1">
    <property type="nucleotide sequence ID" value="NZ_BCSX01000033.1"/>
</dbReference>
<dbReference type="InterPro" id="IPR002293">
    <property type="entry name" value="AA/rel_permease1"/>
</dbReference>
<evidence type="ECO:0000256" key="6">
    <source>
        <dbReference type="SAM" id="Phobius"/>
    </source>
</evidence>
<comment type="subcellular location">
    <subcellularLocation>
        <location evidence="1">Membrane</location>
        <topology evidence="1">Multi-pass membrane protein</topology>
    </subcellularLocation>
</comment>
<dbReference type="EMBL" id="BCSX01000033">
    <property type="protein sequence ID" value="GAS89544.1"/>
    <property type="molecule type" value="Genomic_DNA"/>
</dbReference>
<feature type="transmembrane region" description="Helical" evidence="6">
    <location>
        <begin position="159"/>
        <end position="180"/>
    </location>
</feature>
<dbReference type="Proteomes" id="UP000069620">
    <property type="component" value="Unassembled WGS sequence"/>
</dbReference>
<keyword evidence="2" id="KW-0813">Transport</keyword>
<keyword evidence="5 6" id="KW-0472">Membrane</keyword>
<dbReference type="PANTHER" id="PTHR45649:SF26">
    <property type="entry name" value="OS04G0435100 PROTEIN"/>
    <property type="match status" value="1"/>
</dbReference>
<feature type="transmembrane region" description="Helical" evidence="6">
    <location>
        <begin position="366"/>
        <end position="386"/>
    </location>
</feature>
<keyword evidence="3 6" id="KW-0812">Transmembrane</keyword>
<feature type="transmembrane region" description="Helical" evidence="6">
    <location>
        <begin position="459"/>
        <end position="477"/>
    </location>
</feature>
<feature type="transmembrane region" description="Helical" evidence="6">
    <location>
        <begin position="228"/>
        <end position="249"/>
    </location>
</feature>
<feature type="transmembrane region" description="Helical" evidence="6">
    <location>
        <begin position="320"/>
        <end position="345"/>
    </location>
</feature>
<feature type="transmembrane region" description="Helical" evidence="6">
    <location>
        <begin position="74"/>
        <end position="95"/>
    </location>
</feature>
<name>A0A100W0T5_9MYCO</name>
<feature type="transmembrane region" description="Helical" evidence="6">
    <location>
        <begin position="270"/>
        <end position="292"/>
    </location>
</feature>
<keyword evidence="4 6" id="KW-1133">Transmembrane helix</keyword>
<feature type="transmembrane region" description="Helical" evidence="6">
    <location>
        <begin position="44"/>
        <end position="62"/>
    </location>
</feature>
<feature type="transmembrane region" description="Helical" evidence="6">
    <location>
        <begin position="435"/>
        <end position="453"/>
    </location>
</feature>
<feature type="transmembrane region" description="Helical" evidence="6">
    <location>
        <begin position="187"/>
        <end position="208"/>
    </location>
</feature>
<evidence type="ECO:0000256" key="1">
    <source>
        <dbReference type="ARBA" id="ARBA00004141"/>
    </source>
</evidence>
<dbReference type="Pfam" id="PF13520">
    <property type="entry name" value="AA_permease_2"/>
    <property type="match status" value="1"/>
</dbReference>
<evidence type="ECO:0000256" key="3">
    <source>
        <dbReference type="ARBA" id="ARBA00022692"/>
    </source>
</evidence>
<evidence type="ECO:0000313" key="8">
    <source>
        <dbReference type="Proteomes" id="UP000069620"/>
    </source>
</evidence>
<comment type="caution">
    <text evidence="7">The sequence shown here is derived from an EMBL/GenBank/DDBJ whole genome shotgun (WGS) entry which is preliminary data.</text>
</comment>
<reference evidence="8" key="2">
    <citation type="submission" date="2016-02" db="EMBL/GenBank/DDBJ databases">
        <title>Draft genome sequence of five rapidly growing Mycobacterium species.</title>
        <authorList>
            <person name="Katahira K."/>
            <person name="Gotou Y."/>
            <person name="Iida K."/>
            <person name="Ogura Y."/>
            <person name="Hayashi T."/>
        </authorList>
    </citation>
    <scope>NUCLEOTIDE SEQUENCE [LARGE SCALE GENOMIC DNA]</scope>
    <source>
        <strain evidence="8">JCM15654</strain>
    </source>
</reference>
<dbReference type="OrthoDB" id="8274074at2"/>
<dbReference type="AlphaFoldDB" id="A0A100W0T5"/>
<dbReference type="PIRSF" id="PIRSF006060">
    <property type="entry name" value="AA_transporter"/>
    <property type="match status" value="1"/>
</dbReference>
<dbReference type="GO" id="GO:0016020">
    <property type="term" value="C:membrane"/>
    <property type="evidence" value="ECO:0007669"/>
    <property type="project" value="UniProtKB-SubCell"/>
</dbReference>
<evidence type="ECO:0000313" key="7">
    <source>
        <dbReference type="EMBL" id="GAS89544.1"/>
    </source>
</evidence>
<proteinExistence type="predicted"/>